<dbReference type="GO" id="GO:0005506">
    <property type="term" value="F:iron ion binding"/>
    <property type="evidence" value="ECO:0007669"/>
    <property type="project" value="InterPro"/>
</dbReference>
<evidence type="ECO:0000256" key="3">
    <source>
        <dbReference type="ARBA" id="ARBA00022723"/>
    </source>
</evidence>
<dbReference type="InterPro" id="IPR001128">
    <property type="entry name" value="Cyt_P450"/>
</dbReference>
<dbReference type="PANTHER" id="PTHR47944:SF9">
    <property type="entry name" value="FLAVONOID 3-MONOOXYGENASE"/>
    <property type="match status" value="1"/>
</dbReference>
<dbReference type="AlphaFoldDB" id="A0AAV5FBB3"/>
<feature type="transmembrane region" description="Helical" evidence="7">
    <location>
        <begin position="6"/>
        <end position="25"/>
    </location>
</feature>
<keyword evidence="7" id="KW-0472">Membrane</keyword>
<dbReference type="GO" id="GO:0016705">
    <property type="term" value="F:oxidoreductase activity, acting on paired donors, with incorporation or reduction of molecular oxygen"/>
    <property type="evidence" value="ECO:0007669"/>
    <property type="project" value="InterPro"/>
</dbReference>
<gene>
    <name evidence="8" type="primary">gb19942</name>
    <name evidence="8" type="ORF">PR202_gb19942</name>
</gene>
<evidence type="ECO:0000256" key="6">
    <source>
        <dbReference type="SAM" id="MobiDB-lite"/>
    </source>
</evidence>
<accession>A0AAV5FBB3</accession>
<protein>
    <submittedName>
        <fullName evidence="8">Uncharacterized protein</fullName>
    </submittedName>
</protein>
<name>A0AAV5FBB3_ELECO</name>
<organism evidence="8 9">
    <name type="scientific">Eleusine coracana subsp. coracana</name>
    <dbReference type="NCBI Taxonomy" id="191504"/>
    <lineage>
        <taxon>Eukaryota</taxon>
        <taxon>Viridiplantae</taxon>
        <taxon>Streptophyta</taxon>
        <taxon>Embryophyta</taxon>
        <taxon>Tracheophyta</taxon>
        <taxon>Spermatophyta</taxon>
        <taxon>Magnoliopsida</taxon>
        <taxon>Liliopsida</taxon>
        <taxon>Poales</taxon>
        <taxon>Poaceae</taxon>
        <taxon>PACMAD clade</taxon>
        <taxon>Chloridoideae</taxon>
        <taxon>Cynodonteae</taxon>
        <taxon>Eleusininae</taxon>
        <taxon>Eleusine</taxon>
    </lineage>
</organism>
<keyword evidence="3" id="KW-0479">Metal-binding</keyword>
<comment type="similarity">
    <text evidence="1">Belongs to the cytochrome P450 family.</text>
</comment>
<dbReference type="Gene3D" id="1.10.630.10">
    <property type="entry name" value="Cytochrome P450"/>
    <property type="match status" value="1"/>
</dbReference>
<dbReference type="SUPFAM" id="SSF48264">
    <property type="entry name" value="Cytochrome P450"/>
    <property type="match status" value="1"/>
</dbReference>
<keyword evidence="2" id="KW-0349">Heme</keyword>
<proteinExistence type="inferred from homology"/>
<evidence type="ECO:0000313" key="8">
    <source>
        <dbReference type="EMBL" id="GJN31531.1"/>
    </source>
</evidence>
<reference evidence="8" key="2">
    <citation type="submission" date="2021-12" db="EMBL/GenBank/DDBJ databases">
        <title>Resequencing data analysis of finger millet.</title>
        <authorList>
            <person name="Hatakeyama M."/>
            <person name="Aluri S."/>
            <person name="Balachadran M.T."/>
            <person name="Sivarajan S.R."/>
            <person name="Poveda L."/>
            <person name="Shimizu-Inatsugi R."/>
            <person name="Schlapbach R."/>
            <person name="Sreeman S.M."/>
            <person name="Shimizu K.K."/>
        </authorList>
    </citation>
    <scope>NUCLEOTIDE SEQUENCE</scope>
</reference>
<dbReference type="GO" id="GO:0004497">
    <property type="term" value="F:monooxygenase activity"/>
    <property type="evidence" value="ECO:0007669"/>
    <property type="project" value="InterPro"/>
</dbReference>
<evidence type="ECO:0000256" key="1">
    <source>
        <dbReference type="ARBA" id="ARBA00010617"/>
    </source>
</evidence>
<dbReference type="EMBL" id="BQKI01000082">
    <property type="protein sequence ID" value="GJN31531.1"/>
    <property type="molecule type" value="Genomic_DNA"/>
</dbReference>
<keyword evidence="9" id="KW-1185">Reference proteome</keyword>
<comment type="caution">
    <text evidence="8">The sequence shown here is derived from an EMBL/GenBank/DDBJ whole genome shotgun (WGS) entry which is preliminary data.</text>
</comment>
<dbReference type="Pfam" id="PF00067">
    <property type="entry name" value="p450"/>
    <property type="match status" value="1"/>
</dbReference>
<dbReference type="InterPro" id="IPR036396">
    <property type="entry name" value="Cyt_P450_sf"/>
</dbReference>
<reference evidence="8" key="1">
    <citation type="journal article" date="2018" name="DNA Res.">
        <title>Multiple hybrid de novo genome assembly of finger millet, an orphan allotetraploid crop.</title>
        <authorList>
            <person name="Hatakeyama M."/>
            <person name="Aluri S."/>
            <person name="Balachadran M.T."/>
            <person name="Sivarajan S.R."/>
            <person name="Patrignani A."/>
            <person name="Gruter S."/>
            <person name="Poveda L."/>
            <person name="Shimizu-Inatsugi R."/>
            <person name="Baeten J."/>
            <person name="Francoijs K.J."/>
            <person name="Nataraja K.N."/>
            <person name="Reddy Y.A.N."/>
            <person name="Phadnis S."/>
            <person name="Ravikumar R.L."/>
            <person name="Schlapbach R."/>
            <person name="Sreeman S.M."/>
            <person name="Shimizu K.K."/>
        </authorList>
    </citation>
    <scope>NUCLEOTIDE SEQUENCE</scope>
</reference>
<evidence type="ECO:0000256" key="5">
    <source>
        <dbReference type="ARBA" id="ARBA00023004"/>
    </source>
</evidence>
<keyword evidence="4" id="KW-0560">Oxidoreductase</keyword>
<dbReference type="Proteomes" id="UP001054889">
    <property type="component" value="Unassembled WGS sequence"/>
</dbReference>
<dbReference type="GO" id="GO:0020037">
    <property type="term" value="F:heme binding"/>
    <property type="evidence" value="ECO:0007669"/>
    <property type="project" value="InterPro"/>
</dbReference>
<evidence type="ECO:0000256" key="4">
    <source>
        <dbReference type="ARBA" id="ARBA00023002"/>
    </source>
</evidence>
<evidence type="ECO:0000256" key="7">
    <source>
        <dbReference type="SAM" id="Phobius"/>
    </source>
</evidence>
<keyword evidence="7" id="KW-0812">Transmembrane</keyword>
<sequence length="202" mass="23050">MEKLPAAASFLGAVLSTALFLIIILRHRRQRKYNLPPGPRPRPVIGNLNLIGPLPHRSVHELSAKYGPLMSLRFGSVPVVVGLSVEMAKFFLKTHDLAFIDRPRLASGRYTGFNFSDVLWSPYGPYWRQARKLWKAEVFSAAARIVRTRARRARPRHGSRRERRRWWLGRRIKKFGKAQGPPHYGEPQRDLAHGAGQQEVCG</sequence>
<evidence type="ECO:0000256" key="2">
    <source>
        <dbReference type="ARBA" id="ARBA00022617"/>
    </source>
</evidence>
<keyword evidence="5" id="KW-0408">Iron</keyword>
<keyword evidence="7" id="KW-1133">Transmembrane helix</keyword>
<dbReference type="PANTHER" id="PTHR47944">
    <property type="entry name" value="CYTOCHROME P450 98A9"/>
    <property type="match status" value="1"/>
</dbReference>
<evidence type="ECO:0000313" key="9">
    <source>
        <dbReference type="Proteomes" id="UP001054889"/>
    </source>
</evidence>
<feature type="region of interest" description="Disordered" evidence="6">
    <location>
        <begin position="177"/>
        <end position="202"/>
    </location>
</feature>